<evidence type="ECO:0000313" key="2">
    <source>
        <dbReference type="Proteomes" id="UP000310719"/>
    </source>
</evidence>
<evidence type="ECO:0000313" key="1">
    <source>
        <dbReference type="EMBL" id="VTP70958.1"/>
    </source>
</evidence>
<accession>A0A4U9I1A6</accession>
<name>A0A4U9I1A6_9ENTR</name>
<sequence>MLFVWTFYQFTYDYTYFSSRLSFANSTNFSVLVYLSGLERAFLNFTESLGLGTGFSKWATMASLEKAKRYWKA</sequence>
<dbReference type="EMBL" id="LR590464">
    <property type="protein sequence ID" value="VTP70958.1"/>
    <property type="molecule type" value="Genomic_DNA"/>
</dbReference>
<reference evidence="1 2" key="1">
    <citation type="submission" date="2019-05" db="EMBL/GenBank/DDBJ databases">
        <authorList>
            <consortium name="Pathogen Informatics"/>
        </authorList>
    </citation>
    <scope>NUCLEOTIDE SEQUENCE [LARGE SCALE GENOMIC DNA]</scope>
    <source>
        <strain evidence="1 2">NCTC13032</strain>
    </source>
</reference>
<gene>
    <name evidence="1" type="ORF">NCTC13032_04850</name>
</gene>
<dbReference type="AlphaFoldDB" id="A0A4U9I1A6"/>
<proteinExistence type="predicted"/>
<dbReference type="Proteomes" id="UP000310719">
    <property type="component" value="Chromosome"/>
</dbReference>
<protein>
    <submittedName>
        <fullName evidence="1">Uncharacterized protein</fullName>
    </submittedName>
</protein>
<organism evidence="1 2">
    <name type="scientific">Leclercia adecarboxylata</name>
    <dbReference type="NCBI Taxonomy" id="83655"/>
    <lineage>
        <taxon>Bacteria</taxon>
        <taxon>Pseudomonadati</taxon>
        <taxon>Pseudomonadota</taxon>
        <taxon>Gammaproteobacteria</taxon>
        <taxon>Enterobacterales</taxon>
        <taxon>Enterobacteriaceae</taxon>
        <taxon>Leclercia</taxon>
    </lineage>
</organism>